<keyword evidence="4" id="KW-0233">DNA recombination</keyword>
<dbReference type="SUPFAM" id="SSF46689">
    <property type="entry name" value="Homeodomain-like"/>
    <property type="match status" value="1"/>
</dbReference>
<evidence type="ECO:0000256" key="4">
    <source>
        <dbReference type="ARBA" id="ARBA00023172"/>
    </source>
</evidence>
<dbReference type="PANTHER" id="PTHR30461">
    <property type="entry name" value="DNA-INVERTASE FROM LAMBDOID PROPHAGE"/>
    <property type="match status" value="1"/>
</dbReference>
<dbReference type="InterPro" id="IPR006119">
    <property type="entry name" value="Resolv_N"/>
</dbReference>
<dbReference type="PROSITE" id="PS00397">
    <property type="entry name" value="RECOMBINASES_1"/>
    <property type="match status" value="1"/>
</dbReference>
<proteinExistence type="inferred from homology"/>
<name>A0ABM9GED7_9GAMM</name>
<evidence type="ECO:0000313" key="8">
    <source>
        <dbReference type="Proteomes" id="UP001152485"/>
    </source>
</evidence>
<dbReference type="SUPFAM" id="SSF53041">
    <property type="entry name" value="Resolvase-like"/>
    <property type="match status" value="1"/>
</dbReference>
<dbReference type="InterPro" id="IPR009057">
    <property type="entry name" value="Homeodomain-like_sf"/>
</dbReference>
<keyword evidence="3" id="KW-0238">DNA-binding</keyword>
<dbReference type="Gene3D" id="3.40.50.1390">
    <property type="entry name" value="Resolvase, N-terminal catalytic domain"/>
    <property type="match status" value="1"/>
</dbReference>
<evidence type="ECO:0000256" key="2">
    <source>
        <dbReference type="ARBA" id="ARBA00022908"/>
    </source>
</evidence>
<sequence length="188" mass="20908">MSKIGYARVSTTGQSLDLQVAKLEETGCDKVFTDMASASNTKRDGFQALLGYLRAGDTLIVTRVDRIARSVLDLQTLVNHLKSNDIQLQALEQPISTDSASGKAFLDMLAVFAEFELNIRKERQLEGIAAAKKAGKYKGRKPISDDVKLDIHRLHKQNQPIAAIARELNISRNTVYKEIKLTNLTHKK</sequence>
<comment type="similarity">
    <text evidence="1">Belongs to the site-specific recombinase resolvase family.</text>
</comment>
<accession>A0ABM9GED7</accession>
<dbReference type="InterPro" id="IPR006120">
    <property type="entry name" value="Resolvase_HTH_dom"/>
</dbReference>
<dbReference type="InterPro" id="IPR036162">
    <property type="entry name" value="Resolvase-like_N_sf"/>
</dbReference>
<dbReference type="CDD" id="cd03768">
    <property type="entry name" value="SR_ResInv"/>
    <property type="match status" value="1"/>
</dbReference>
<evidence type="ECO:0000256" key="1">
    <source>
        <dbReference type="ARBA" id="ARBA00009913"/>
    </source>
</evidence>
<protein>
    <submittedName>
        <fullName evidence="7">DNA-invertase hin</fullName>
    </submittedName>
</protein>
<dbReference type="InterPro" id="IPR050639">
    <property type="entry name" value="SSR_resolvase"/>
</dbReference>
<feature type="active site" description="O-(5'-phospho-DNA)-serine intermediate" evidence="5">
    <location>
        <position position="10"/>
    </location>
</feature>
<comment type="caution">
    <text evidence="7">The sequence shown here is derived from an EMBL/GenBank/DDBJ whole genome shotgun (WGS) entry which is preliminary data.</text>
</comment>
<keyword evidence="2" id="KW-0229">DNA integration</keyword>
<evidence type="ECO:0000313" key="7">
    <source>
        <dbReference type="EMBL" id="CAH9052514.1"/>
    </source>
</evidence>
<dbReference type="Gene3D" id="1.10.10.60">
    <property type="entry name" value="Homeodomain-like"/>
    <property type="match status" value="1"/>
</dbReference>
<gene>
    <name evidence="7" type="primary">hin</name>
    <name evidence="7" type="ORF">PSECIP111951_00636</name>
</gene>
<reference evidence="7 8" key="1">
    <citation type="submission" date="2022-07" db="EMBL/GenBank/DDBJ databases">
        <authorList>
            <person name="Criscuolo A."/>
        </authorList>
    </citation>
    <scope>NUCLEOTIDE SEQUENCE [LARGE SCALE GENOMIC DNA]</scope>
    <source>
        <strain evidence="8">CIP 111951</strain>
    </source>
</reference>
<feature type="domain" description="Resolvase/invertase-type recombinase catalytic" evidence="6">
    <location>
        <begin position="2"/>
        <end position="135"/>
    </location>
</feature>
<dbReference type="PROSITE" id="PS51736">
    <property type="entry name" value="RECOMBINASES_3"/>
    <property type="match status" value="1"/>
</dbReference>
<dbReference type="PANTHER" id="PTHR30461:SF26">
    <property type="entry name" value="RESOLVASE HOMOLOG YNEB"/>
    <property type="match status" value="1"/>
</dbReference>
<dbReference type="EMBL" id="CAMAPD010000002">
    <property type="protein sequence ID" value="CAH9052514.1"/>
    <property type="molecule type" value="Genomic_DNA"/>
</dbReference>
<evidence type="ECO:0000256" key="3">
    <source>
        <dbReference type="ARBA" id="ARBA00023125"/>
    </source>
</evidence>
<dbReference type="Pfam" id="PF02796">
    <property type="entry name" value="HTH_7"/>
    <property type="match status" value="1"/>
</dbReference>
<organism evidence="7 8">
    <name type="scientific">Pseudoalteromonas holothuriae</name>
    <dbReference type="NCBI Taxonomy" id="2963714"/>
    <lineage>
        <taxon>Bacteria</taxon>
        <taxon>Pseudomonadati</taxon>
        <taxon>Pseudomonadota</taxon>
        <taxon>Gammaproteobacteria</taxon>
        <taxon>Alteromonadales</taxon>
        <taxon>Pseudoalteromonadaceae</taxon>
        <taxon>Pseudoalteromonas</taxon>
    </lineage>
</organism>
<dbReference type="PROSITE" id="PS00398">
    <property type="entry name" value="RECOMBINASES_2"/>
    <property type="match status" value="1"/>
</dbReference>
<dbReference type="RefSeq" id="WP_261591827.1">
    <property type="nucleotide sequence ID" value="NZ_CAMAPD010000002.1"/>
</dbReference>
<evidence type="ECO:0000256" key="5">
    <source>
        <dbReference type="PROSITE-ProRule" id="PRU10137"/>
    </source>
</evidence>
<evidence type="ECO:0000259" key="6">
    <source>
        <dbReference type="PROSITE" id="PS51736"/>
    </source>
</evidence>
<dbReference type="InterPro" id="IPR006118">
    <property type="entry name" value="Recombinase_CS"/>
</dbReference>
<dbReference type="Pfam" id="PF00239">
    <property type="entry name" value="Resolvase"/>
    <property type="match status" value="1"/>
</dbReference>
<dbReference type="SMART" id="SM00857">
    <property type="entry name" value="Resolvase"/>
    <property type="match status" value="1"/>
</dbReference>
<dbReference type="Proteomes" id="UP001152485">
    <property type="component" value="Unassembled WGS sequence"/>
</dbReference>